<dbReference type="AlphaFoldDB" id="A0AA41YTF6"/>
<dbReference type="EMBL" id="JAPDNT010000006">
    <property type="protein sequence ID" value="MCW3475122.1"/>
    <property type="molecule type" value="Genomic_DNA"/>
</dbReference>
<name>A0AA41YTF6_9PROT</name>
<keyword evidence="3" id="KW-1185">Reference proteome</keyword>
<evidence type="ECO:0000256" key="1">
    <source>
        <dbReference type="SAM" id="MobiDB-lite"/>
    </source>
</evidence>
<keyword evidence="2" id="KW-0282">Flagellum</keyword>
<dbReference type="GO" id="GO:0044781">
    <property type="term" value="P:bacterial-type flagellum organization"/>
    <property type="evidence" value="ECO:0007669"/>
    <property type="project" value="InterPro"/>
</dbReference>
<dbReference type="RefSeq" id="WP_264713812.1">
    <property type="nucleotide sequence ID" value="NZ_JAPDNT010000006.1"/>
</dbReference>
<evidence type="ECO:0000313" key="2">
    <source>
        <dbReference type="EMBL" id="MCW3475122.1"/>
    </source>
</evidence>
<protein>
    <submittedName>
        <fullName evidence="2">Flagellar assembly protein FliX</fullName>
    </submittedName>
</protein>
<sequence length="135" mass="13829">MTIISGLGPAAPTGRSTGRAGAGRSGFSVPGEARSSGTAGAAATSALSLAGLLALQADDTDTVQDREARRRGRDMLDELNALQRALLGDTVDFTGLRRLATLAADVPAALDPRLRAIVNEITVRAKVELARYGAG</sequence>
<dbReference type="InterPro" id="IPR019704">
    <property type="entry name" value="Flagellar_assmbl_FliX_class2"/>
</dbReference>
<keyword evidence="2" id="KW-0966">Cell projection</keyword>
<keyword evidence="2" id="KW-0969">Cilium</keyword>
<dbReference type="Pfam" id="PF10768">
    <property type="entry name" value="FliX"/>
    <property type="match status" value="1"/>
</dbReference>
<gene>
    <name evidence="2" type="ORF">OL599_11120</name>
</gene>
<accession>A0AA41YTF6</accession>
<reference evidence="2" key="1">
    <citation type="submission" date="2022-09" db="EMBL/GenBank/DDBJ databases">
        <title>Rhodovastum sp. nov. RN2-1 isolated from soil in Seongnam, South Korea.</title>
        <authorList>
            <person name="Le N.T."/>
        </authorList>
    </citation>
    <scope>NUCLEOTIDE SEQUENCE</scope>
    <source>
        <strain evidence="2">RN2-1</strain>
    </source>
</reference>
<dbReference type="Proteomes" id="UP001165679">
    <property type="component" value="Unassembled WGS sequence"/>
</dbReference>
<organism evidence="2 3">
    <name type="scientific">Limobrevibacterium gyesilva</name>
    <dbReference type="NCBI Taxonomy" id="2991712"/>
    <lineage>
        <taxon>Bacteria</taxon>
        <taxon>Pseudomonadati</taxon>
        <taxon>Pseudomonadota</taxon>
        <taxon>Alphaproteobacteria</taxon>
        <taxon>Acetobacterales</taxon>
        <taxon>Acetobacteraceae</taxon>
        <taxon>Limobrevibacterium</taxon>
    </lineage>
</organism>
<proteinExistence type="predicted"/>
<reference evidence="2" key="2">
    <citation type="submission" date="2022-10" db="EMBL/GenBank/DDBJ databases">
        <authorList>
            <person name="Trinh H.N."/>
        </authorList>
    </citation>
    <scope>NUCLEOTIDE SEQUENCE</scope>
    <source>
        <strain evidence="2">RN2-1</strain>
    </source>
</reference>
<feature type="region of interest" description="Disordered" evidence="1">
    <location>
        <begin position="1"/>
        <end position="37"/>
    </location>
</feature>
<evidence type="ECO:0000313" key="3">
    <source>
        <dbReference type="Proteomes" id="UP001165679"/>
    </source>
</evidence>
<comment type="caution">
    <text evidence="2">The sequence shown here is derived from an EMBL/GenBank/DDBJ whole genome shotgun (WGS) entry which is preliminary data.</text>
</comment>